<dbReference type="EMBL" id="LRGB01023483">
    <property type="protein sequence ID" value="KZR96852.1"/>
    <property type="molecule type" value="Genomic_DNA"/>
</dbReference>
<dbReference type="AlphaFoldDB" id="A0A164EJK5"/>
<keyword evidence="2" id="KW-1185">Reference proteome</keyword>
<accession>A0A164EJK5</accession>
<reference evidence="1 2" key="1">
    <citation type="submission" date="2016-03" db="EMBL/GenBank/DDBJ databases">
        <title>EvidentialGene: Evidence-directed Construction of Genes on Genomes.</title>
        <authorList>
            <person name="Gilbert D.G."/>
            <person name="Choi J.-H."/>
            <person name="Mockaitis K."/>
            <person name="Colbourne J."/>
            <person name="Pfrender M."/>
        </authorList>
    </citation>
    <scope>NUCLEOTIDE SEQUENCE [LARGE SCALE GENOMIC DNA]</scope>
    <source>
        <strain evidence="1 2">Xinb3</strain>
        <tissue evidence="1">Complete organism</tissue>
    </source>
</reference>
<evidence type="ECO:0000313" key="1">
    <source>
        <dbReference type="EMBL" id="KZR96852.1"/>
    </source>
</evidence>
<proteinExistence type="predicted"/>
<protein>
    <submittedName>
        <fullName evidence="1">Uncharacterized protein</fullName>
    </submittedName>
</protein>
<gene>
    <name evidence="1" type="ORF">APZ42_008583</name>
</gene>
<name>A0A164EJK5_9CRUS</name>
<comment type="caution">
    <text evidence="1">The sequence shown here is derived from an EMBL/GenBank/DDBJ whole genome shotgun (WGS) entry which is preliminary data.</text>
</comment>
<evidence type="ECO:0000313" key="2">
    <source>
        <dbReference type="Proteomes" id="UP000076858"/>
    </source>
</evidence>
<sequence length="126" mass="14603">NIEIRYHMEAKRLKRDKKRNFKTCRRIQKYLIAGTPRNKWLTDSEILLQNLKPKTKKVPTKYFDVVGIQKVEHTTKRPKPVEDDLQLNVTKSNNTIPGISDYSECGASGSNQQSSLASYVMRNQHV</sequence>
<dbReference type="Proteomes" id="UP000076858">
    <property type="component" value="Unassembled WGS sequence"/>
</dbReference>
<organism evidence="1 2">
    <name type="scientific">Daphnia magna</name>
    <dbReference type="NCBI Taxonomy" id="35525"/>
    <lineage>
        <taxon>Eukaryota</taxon>
        <taxon>Metazoa</taxon>
        <taxon>Ecdysozoa</taxon>
        <taxon>Arthropoda</taxon>
        <taxon>Crustacea</taxon>
        <taxon>Branchiopoda</taxon>
        <taxon>Diplostraca</taxon>
        <taxon>Cladocera</taxon>
        <taxon>Anomopoda</taxon>
        <taxon>Daphniidae</taxon>
        <taxon>Daphnia</taxon>
    </lineage>
</organism>
<feature type="non-terminal residue" evidence="1">
    <location>
        <position position="126"/>
    </location>
</feature>
<feature type="non-terminal residue" evidence="1">
    <location>
        <position position="1"/>
    </location>
</feature>